<evidence type="ECO:0000313" key="4">
    <source>
        <dbReference type="Proteomes" id="UP000479692"/>
    </source>
</evidence>
<name>A0A7C9LJD4_9GAMM</name>
<sequence length="220" mass="23121">MPRVSLMSLSLLAALSIAACSKEPEGVARRPDGSAMDPLPTPEGARGSVTGMPTTPGPGQPDDNASIAAEEDIAIDESDLAENDDTASEEGAATDAEPTSDDAVQAIQQYYDAIRSKNYPSAYALWSDGGRASGQTPEQFAAGFADTTDVLVTLDAPARLEGAMGSRYIEVPVSVEATARDGKVRRFVGAYTLRRSVVDGATPDQRAWRISSADLRELAQ</sequence>
<protein>
    <recommendedName>
        <fullName evidence="5">Lipoprotein</fullName>
    </recommendedName>
</protein>
<comment type="caution">
    <text evidence="3">The sequence shown here is derived from an EMBL/GenBank/DDBJ whole genome shotgun (WGS) entry which is preliminary data.</text>
</comment>
<evidence type="ECO:0000256" key="1">
    <source>
        <dbReference type="SAM" id="MobiDB-lite"/>
    </source>
</evidence>
<feature type="signal peptide" evidence="2">
    <location>
        <begin position="1"/>
        <end position="21"/>
    </location>
</feature>
<gene>
    <name evidence="3" type="ORF">GN331_15355</name>
</gene>
<feature type="compositionally biased region" description="Basic and acidic residues" evidence="1">
    <location>
        <begin position="22"/>
        <end position="32"/>
    </location>
</feature>
<evidence type="ECO:0008006" key="5">
    <source>
        <dbReference type="Google" id="ProtNLM"/>
    </source>
</evidence>
<feature type="region of interest" description="Disordered" evidence="1">
    <location>
        <begin position="22"/>
        <end position="102"/>
    </location>
</feature>
<dbReference type="Proteomes" id="UP000479692">
    <property type="component" value="Unassembled WGS sequence"/>
</dbReference>
<keyword evidence="2" id="KW-0732">Signal</keyword>
<accession>A0A7C9LJD4</accession>
<organism evidence="3 4">
    <name type="scientific">Noviluteimonas gilva</name>
    <dbReference type="NCBI Taxonomy" id="2682097"/>
    <lineage>
        <taxon>Bacteria</taxon>
        <taxon>Pseudomonadati</taxon>
        <taxon>Pseudomonadota</taxon>
        <taxon>Gammaproteobacteria</taxon>
        <taxon>Lysobacterales</taxon>
        <taxon>Lysobacteraceae</taxon>
        <taxon>Noviluteimonas</taxon>
    </lineage>
</organism>
<feature type="chain" id="PRO_5028904992" description="Lipoprotein" evidence="2">
    <location>
        <begin position="22"/>
        <end position="220"/>
    </location>
</feature>
<dbReference type="EMBL" id="WOXT01000005">
    <property type="protein sequence ID" value="MUV15580.1"/>
    <property type="molecule type" value="Genomic_DNA"/>
</dbReference>
<evidence type="ECO:0000256" key="2">
    <source>
        <dbReference type="SAM" id="SignalP"/>
    </source>
</evidence>
<dbReference type="PROSITE" id="PS51257">
    <property type="entry name" value="PROKAR_LIPOPROTEIN"/>
    <property type="match status" value="1"/>
</dbReference>
<proteinExistence type="predicted"/>
<reference evidence="3 4" key="1">
    <citation type="submission" date="2019-12" db="EMBL/GenBank/DDBJ databases">
        <authorList>
            <person name="Xu J."/>
        </authorList>
    </citation>
    <scope>NUCLEOTIDE SEQUENCE [LARGE SCALE GENOMIC DNA]</scope>
    <source>
        <strain evidence="3 4">HX-5-24</strain>
    </source>
</reference>
<keyword evidence="4" id="KW-1185">Reference proteome</keyword>
<dbReference type="AlphaFoldDB" id="A0A7C9LJD4"/>
<evidence type="ECO:0000313" key="3">
    <source>
        <dbReference type="EMBL" id="MUV15580.1"/>
    </source>
</evidence>
<feature type="compositionally biased region" description="Acidic residues" evidence="1">
    <location>
        <begin position="69"/>
        <end position="88"/>
    </location>
</feature>